<keyword evidence="1 2" id="KW-0238">DNA-binding</keyword>
<dbReference type="PROSITE" id="PS50977">
    <property type="entry name" value="HTH_TETR_2"/>
    <property type="match status" value="1"/>
</dbReference>
<gene>
    <name evidence="4" type="ORF">FYJ60_03225</name>
</gene>
<evidence type="ECO:0000256" key="2">
    <source>
        <dbReference type="PROSITE-ProRule" id="PRU00335"/>
    </source>
</evidence>
<dbReference type="EMBL" id="VUMV01000002">
    <property type="protein sequence ID" value="MST81329.1"/>
    <property type="molecule type" value="Genomic_DNA"/>
</dbReference>
<dbReference type="Pfam" id="PF00440">
    <property type="entry name" value="TetR_N"/>
    <property type="match status" value="1"/>
</dbReference>
<evidence type="ECO:0000313" key="4">
    <source>
        <dbReference type="EMBL" id="MST81329.1"/>
    </source>
</evidence>
<dbReference type="RefSeq" id="WP_154457147.1">
    <property type="nucleotide sequence ID" value="NZ_VUMV01000002.1"/>
</dbReference>
<evidence type="ECO:0000313" key="5">
    <source>
        <dbReference type="Proteomes" id="UP000466864"/>
    </source>
</evidence>
<evidence type="ECO:0000256" key="1">
    <source>
        <dbReference type="ARBA" id="ARBA00023125"/>
    </source>
</evidence>
<dbReference type="PANTHER" id="PTHR43479:SF7">
    <property type="entry name" value="TETR-FAMILY TRANSCRIPTIONAL REGULATOR"/>
    <property type="match status" value="1"/>
</dbReference>
<dbReference type="PANTHER" id="PTHR43479">
    <property type="entry name" value="ACREF/ENVCD OPERON REPRESSOR-RELATED"/>
    <property type="match status" value="1"/>
</dbReference>
<accession>A0A7X2P6X3</accession>
<feature type="domain" description="HTH tetR-type" evidence="3">
    <location>
        <begin position="6"/>
        <end position="66"/>
    </location>
</feature>
<dbReference type="SUPFAM" id="SSF46689">
    <property type="entry name" value="Homeodomain-like"/>
    <property type="match status" value="1"/>
</dbReference>
<name>A0A7X2P6X3_9FIRM</name>
<sequence length="187" mass="22188">MDKRILKTRKCLRETMLELLKEKPYKKISVKEICEKSNTGRVTFYNHYDDKYDLLLDCFDAMQQNVAEHFHLLQKQNNPDNTLVQTFENMIDAIFDETRKYSYVSLTEDLDLMTIYYHMVLSHLEGMETGMGKRMQTRYDQRQLNSFLALGFWGFLHGNESRNPLETRRDAHQLARDLAESSIFPQS</sequence>
<proteinExistence type="predicted"/>
<feature type="DNA-binding region" description="H-T-H motif" evidence="2">
    <location>
        <begin position="29"/>
        <end position="48"/>
    </location>
</feature>
<dbReference type="InterPro" id="IPR050624">
    <property type="entry name" value="HTH-type_Tx_Regulator"/>
</dbReference>
<reference evidence="4 5" key="1">
    <citation type="submission" date="2019-08" db="EMBL/GenBank/DDBJ databases">
        <title>In-depth cultivation of the pig gut microbiome towards novel bacterial diversity and tailored functional studies.</title>
        <authorList>
            <person name="Wylensek D."/>
            <person name="Hitch T.C.A."/>
            <person name="Clavel T."/>
        </authorList>
    </citation>
    <scope>NUCLEOTIDE SEQUENCE [LARGE SCALE GENOMIC DNA]</scope>
    <source>
        <strain evidence="4 5">Oil+RF-744-WCA-WT-13</strain>
    </source>
</reference>
<keyword evidence="5" id="KW-1185">Reference proteome</keyword>
<dbReference type="Proteomes" id="UP000466864">
    <property type="component" value="Unassembled WGS sequence"/>
</dbReference>
<organism evidence="4 5">
    <name type="scientific">Bilifractor porci</name>
    <dbReference type="NCBI Taxonomy" id="2606636"/>
    <lineage>
        <taxon>Bacteria</taxon>
        <taxon>Bacillati</taxon>
        <taxon>Bacillota</taxon>
        <taxon>Clostridia</taxon>
        <taxon>Lachnospirales</taxon>
        <taxon>Lachnospiraceae</taxon>
        <taxon>Bilifractor</taxon>
    </lineage>
</organism>
<evidence type="ECO:0000259" key="3">
    <source>
        <dbReference type="PROSITE" id="PS50977"/>
    </source>
</evidence>
<dbReference type="AlphaFoldDB" id="A0A7X2P6X3"/>
<dbReference type="Gene3D" id="1.10.357.10">
    <property type="entry name" value="Tetracycline Repressor, domain 2"/>
    <property type="match status" value="1"/>
</dbReference>
<dbReference type="InterPro" id="IPR009057">
    <property type="entry name" value="Homeodomain-like_sf"/>
</dbReference>
<protein>
    <submittedName>
        <fullName evidence="4">TetR/AcrR family transcriptional regulator</fullName>
    </submittedName>
</protein>
<dbReference type="InterPro" id="IPR001647">
    <property type="entry name" value="HTH_TetR"/>
</dbReference>
<dbReference type="GO" id="GO:0003677">
    <property type="term" value="F:DNA binding"/>
    <property type="evidence" value="ECO:0007669"/>
    <property type="project" value="UniProtKB-UniRule"/>
</dbReference>
<comment type="caution">
    <text evidence="4">The sequence shown here is derived from an EMBL/GenBank/DDBJ whole genome shotgun (WGS) entry which is preliminary data.</text>
</comment>